<dbReference type="InterPro" id="IPR024434">
    <property type="entry name" value="TSCPD_dom"/>
</dbReference>
<evidence type="ECO:0000256" key="2">
    <source>
        <dbReference type="ARBA" id="ARBA00012274"/>
    </source>
</evidence>
<evidence type="ECO:0000256" key="1">
    <source>
        <dbReference type="ARBA" id="ARBA00007405"/>
    </source>
</evidence>
<protein>
    <recommendedName>
        <fullName evidence="2">ribonucleoside-diphosphate reductase</fullName>
        <ecNumber evidence="2">1.17.4.1</ecNumber>
    </recommendedName>
</protein>
<sequence>MDNMLHHTAPMASMPRGRAKIEHFIPEEGVCTKEIDFIVDNGSIDYVNFSGGCEGNLKAIAAMIEGMNVDFVLDRFSGITCGSKSTSCVDQFCHALQAYKDKHRA</sequence>
<evidence type="ECO:0000313" key="8">
    <source>
        <dbReference type="Proteomes" id="UP001568698"/>
    </source>
</evidence>
<comment type="similarity">
    <text evidence="1">Belongs to the ribonucleoside diphosphate reductase class-2 family.</text>
</comment>
<dbReference type="EMBL" id="JBGLYH010000004">
    <property type="protein sequence ID" value="MEZ7195599.1"/>
    <property type="molecule type" value="Genomic_DNA"/>
</dbReference>
<accession>A0ABV4K0Q0</accession>
<feature type="domain" description="TSCPD" evidence="6">
    <location>
        <begin position="27"/>
        <end position="99"/>
    </location>
</feature>
<comment type="caution">
    <text evidence="7">The sequence shown here is derived from an EMBL/GenBank/DDBJ whole genome shotgun (WGS) entry which is preliminary data.</text>
</comment>
<evidence type="ECO:0000256" key="5">
    <source>
        <dbReference type="ARBA" id="ARBA00047754"/>
    </source>
</evidence>
<dbReference type="InterPro" id="IPR023806">
    <property type="entry name" value="CHP03905"/>
</dbReference>
<dbReference type="Pfam" id="PF12637">
    <property type="entry name" value="TSCPD"/>
    <property type="match status" value="1"/>
</dbReference>
<keyword evidence="4" id="KW-0547">Nucleotide-binding</keyword>
<gene>
    <name evidence="7" type="ORF">AB6M95_02475</name>
</gene>
<proteinExistence type="inferred from homology"/>
<dbReference type="RefSeq" id="WP_371385148.1">
    <property type="nucleotide sequence ID" value="NZ_JBGLYH010000004.1"/>
</dbReference>
<dbReference type="EC" id="1.17.4.1" evidence="2"/>
<evidence type="ECO:0000313" key="7">
    <source>
        <dbReference type="EMBL" id="MEZ7195599.1"/>
    </source>
</evidence>
<name>A0ABV4K0Q0_9BACT</name>
<keyword evidence="3" id="KW-0237">DNA synthesis</keyword>
<comment type="catalytic activity">
    <reaction evidence="5">
        <text>a 2'-deoxyribonucleoside 5'-diphosphate + [thioredoxin]-disulfide + H2O = a ribonucleoside 5'-diphosphate + [thioredoxin]-dithiol</text>
        <dbReference type="Rhea" id="RHEA:23252"/>
        <dbReference type="Rhea" id="RHEA-COMP:10698"/>
        <dbReference type="Rhea" id="RHEA-COMP:10700"/>
        <dbReference type="ChEBI" id="CHEBI:15377"/>
        <dbReference type="ChEBI" id="CHEBI:29950"/>
        <dbReference type="ChEBI" id="CHEBI:50058"/>
        <dbReference type="ChEBI" id="CHEBI:57930"/>
        <dbReference type="ChEBI" id="CHEBI:73316"/>
        <dbReference type="EC" id="1.17.4.1"/>
    </reaction>
</comment>
<dbReference type="Proteomes" id="UP001568698">
    <property type="component" value="Unassembled WGS sequence"/>
</dbReference>
<evidence type="ECO:0000256" key="3">
    <source>
        <dbReference type="ARBA" id="ARBA00022634"/>
    </source>
</evidence>
<evidence type="ECO:0000256" key="4">
    <source>
        <dbReference type="ARBA" id="ARBA00022741"/>
    </source>
</evidence>
<reference evidence="7 8" key="1">
    <citation type="submission" date="2024-08" db="EMBL/GenBank/DDBJ databases">
        <title>Sulfate-reducing bacteria isolated from formation water of the oil field in Kazakhstan and description of Pseudodesulfovibrio sp.</title>
        <authorList>
            <person name="Bidzhieva S.K."/>
            <person name="Tourova T.P."/>
            <person name="Grouzdev D.S."/>
            <person name="Beletsky A.V."/>
            <person name="Sokolova D.S."/>
            <person name="Samigullina S.R."/>
            <person name="Poltaraus A.B."/>
            <person name="Avtukh A.N."/>
            <person name="Tereshina V.M."/>
            <person name="Zhaparov N.S."/>
            <person name="Mardanov A.V."/>
            <person name="Nazina T.N."/>
        </authorList>
    </citation>
    <scope>NUCLEOTIDE SEQUENCE [LARGE SCALE GENOMIC DNA]</scope>
    <source>
        <strain evidence="7 8">9FUS</strain>
    </source>
</reference>
<dbReference type="NCBIfam" id="TIGR03905">
    <property type="entry name" value="TIGR03905_4_Cys"/>
    <property type="match status" value="1"/>
</dbReference>
<keyword evidence="8" id="KW-1185">Reference proteome</keyword>
<evidence type="ECO:0000259" key="6">
    <source>
        <dbReference type="Pfam" id="PF12637"/>
    </source>
</evidence>
<organism evidence="7 8">
    <name type="scientific">Pseudodesulfovibrio karagichevae</name>
    <dbReference type="NCBI Taxonomy" id="3239305"/>
    <lineage>
        <taxon>Bacteria</taxon>
        <taxon>Pseudomonadati</taxon>
        <taxon>Thermodesulfobacteriota</taxon>
        <taxon>Desulfovibrionia</taxon>
        <taxon>Desulfovibrionales</taxon>
        <taxon>Desulfovibrionaceae</taxon>
    </lineage>
</organism>